<feature type="transmembrane region" description="Helical" evidence="6">
    <location>
        <begin position="43"/>
        <end position="64"/>
    </location>
</feature>
<accession>L9Y0X2</accession>
<name>L9Y0X2_9EURY</name>
<dbReference type="Proteomes" id="UP000011632">
    <property type="component" value="Unassembled WGS sequence"/>
</dbReference>
<gene>
    <name evidence="8" type="ORF">C489_09296</name>
</gene>
<evidence type="ECO:0000259" key="7">
    <source>
        <dbReference type="Pfam" id="PF00892"/>
    </source>
</evidence>
<evidence type="ECO:0000256" key="5">
    <source>
        <dbReference type="SAM" id="MobiDB-lite"/>
    </source>
</evidence>
<evidence type="ECO:0000256" key="6">
    <source>
        <dbReference type="SAM" id="Phobius"/>
    </source>
</evidence>
<comment type="caution">
    <text evidence="8">The sequence shown here is derived from an EMBL/GenBank/DDBJ whole genome shotgun (WGS) entry which is preliminary data.</text>
</comment>
<feature type="transmembrane region" description="Helical" evidence="6">
    <location>
        <begin position="103"/>
        <end position="124"/>
    </location>
</feature>
<feature type="transmembrane region" description="Helical" evidence="6">
    <location>
        <begin position="284"/>
        <end position="303"/>
    </location>
</feature>
<dbReference type="InterPro" id="IPR050638">
    <property type="entry name" value="AA-Vitamin_Transporters"/>
</dbReference>
<feature type="transmembrane region" description="Helical" evidence="6">
    <location>
        <begin position="130"/>
        <end position="152"/>
    </location>
</feature>
<dbReference type="PATRIC" id="fig|1227496.3.peg.1871"/>
<feature type="region of interest" description="Disordered" evidence="5">
    <location>
        <begin position="1"/>
        <end position="21"/>
    </location>
</feature>
<reference evidence="8 9" key="1">
    <citation type="journal article" date="2014" name="PLoS Genet.">
        <title>Phylogenetically driven sequencing of extremely halophilic archaea reveals strategies for static and dynamic osmo-response.</title>
        <authorList>
            <person name="Becker E.A."/>
            <person name="Seitzer P.M."/>
            <person name="Tritt A."/>
            <person name="Larsen D."/>
            <person name="Krusor M."/>
            <person name="Yao A.I."/>
            <person name="Wu D."/>
            <person name="Madern D."/>
            <person name="Eisen J.A."/>
            <person name="Darling A.E."/>
            <person name="Facciotti M.T."/>
        </authorList>
    </citation>
    <scope>NUCLEOTIDE SEQUENCE [LARGE SCALE GENOMIC DNA]</scope>
    <source>
        <strain evidence="8 9">JCM 10478</strain>
    </source>
</reference>
<proteinExistence type="predicted"/>
<protein>
    <recommendedName>
        <fullName evidence="7">EamA domain-containing protein</fullName>
    </recommendedName>
</protein>
<feature type="domain" description="EamA" evidence="7">
    <location>
        <begin position="193"/>
        <end position="325"/>
    </location>
</feature>
<feature type="transmembrane region" description="Helical" evidence="6">
    <location>
        <begin position="309"/>
        <end position="325"/>
    </location>
</feature>
<dbReference type="STRING" id="1227496.C489_09296"/>
<organism evidence="8 9">
    <name type="scientific">Natrinema versiforme JCM 10478</name>
    <dbReference type="NCBI Taxonomy" id="1227496"/>
    <lineage>
        <taxon>Archaea</taxon>
        <taxon>Methanobacteriati</taxon>
        <taxon>Methanobacteriota</taxon>
        <taxon>Stenosarchaea group</taxon>
        <taxon>Halobacteria</taxon>
        <taxon>Halobacteriales</taxon>
        <taxon>Natrialbaceae</taxon>
        <taxon>Natrinema</taxon>
    </lineage>
</organism>
<dbReference type="SUPFAM" id="SSF103481">
    <property type="entry name" value="Multidrug resistance efflux transporter EmrE"/>
    <property type="match status" value="2"/>
</dbReference>
<evidence type="ECO:0000256" key="2">
    <source>
        <dbReference type="ARBA" id="ARBA00022692"/>
    </source>
</evidence>
<feature type="transmembrane region" description="Helical" evidence="6">
    <location>
        <begin position="188"/>
        <end position="208"/>
    </location>
</feature>
<keyword evidence="4 6" id="KW-0472">Membrane</keyword>
<feature type="transmembrane region" description="Helical" evidence="6">
    <location>
        <begin position="70"/>
        <end position="91"/>
    </location>
</feature>
<sequence>MVGDGPNWIDRRVGGSPVAEPVSNRKTKAVSAGRATVSRYRNLVLFLTLATLWGSAFVAISAGLEYIPPVLFAALRYDIAGLLMLGYAAIAVDHWRPRGGLEWTQVAVGAALLIAAYHAFLFVGQLNTTAAAAAILVSLSPVLSTGFARLLVPSDALSSVGIVGVLVGLVGVAVIVRPDPSNLLATDAVAKGLVFCAAAAFALGSVLTRRIDASLPIETMEAWSMLGGALLLHIASLAIGEPVEPAAWTHPEAIGAIAYLSVGASAVGFLIYFDLLERLGAVEINMVSYVAPIVTAVVGWLYLGEVVDAATLLGFGLIAVGFVLVKRRAIQREFGHVRSRGSSD</sequence>
<keyword evidence="2 6" id="KW-0812">Transmembrane</keyword>
<feature type="transmembrane region" description="Helical" evidence="6">
    <location>
        <begin position="220"/>
        <end position="240"/>
    </location>
</feature>
<evidence type="ECO:0000313" key="8">
    <source>
        <dbReference type="EMBL" id="ELY67744.1"/>
    </source>
</evidence>
<dbReference type="GO" id="GO:0016020">
    <property type="term" value="C:membrane"/>
    <property type="evidence" value="ECO:0007669"/>
    <property type="project" value="UniProtKB-SubCell"/>
</dbReference>
<dbReference type="AlphaFoldDB" id="L9Y0X2"/>
<dbReference type="Pfam" id="PF00892">
    <property type="entry name" value="EamA"/>
    <property type="match status" value="2"/>
</dbReference>
<dbReference type="EMBL" id="AOID01000027">
    <property type="protein sequence ID" value="ELY67744.1"/>
    <property type="molecule type" value="Genomic_DNA"/>
</dbReference>
<evidence type="ECO:0000313" key="9">
    <source>
        <dbReference type="Proteomes" id="UP000011632"/>
    </source>
</evidence>
<feature type="transmembrane region" description="Helical" evidence="6">
    <location>
        <begin position="252"/>
        <end position="272"/>
    </location>
</feature>
<evidence type="ECO:0000256" key="1">
    <source>
        <dbReference type="ARBA" id="ARBA00004141"/>
    </source>
</evidence>
<dbReference type="InterPro" id="IPR037185">
    <property type="entry name" value="EmrE-like"/>
</dbReference>
<feature type="transmembrane region" description="Helical" evidence="6">
    <location>
        <begin position="159"/>
        <end position="176"/>
    </location>
</feature>
<evidence type="ECO:0000256" key="4">
    <source>
        <dbReference type="ARBA" id="ARBA00023136"/>
    </source>
</evidence>
<keyword evidence="9" id="KW-1185">Reference proteome</keyword>
<keyword evidence="3 6" id="KW-1133">Transmembrane helix</keyword>
<dbReference type="PANTHER" id="PTHR32322:SF2">
    <property type="entry name" value="EAMA DOMAIN-CONTAINING PROTEIN"/>
    <property type="match status" value="1"/>
</dbReference>
<evidence type="ECO:0000256" key="3">
    <source>
        <dbReference type="ARBA" id="ARBA00022989"/>
    </source>
</evidence>
<comment type="subcellular location">
    <subcellularLocation>
        <location evidence="1">Membrane</location>
        <topology evidence="1">Multi-pass membrane protein</topology>
    </subcellularLocation>
</comment>
<dbReference type="PANTHER" id="PTHR32322">
    <property type="entry name" value="INNER MEMBRANE TRANSPORTER"/>
    <property type="match status" value="1"/>
</dbReference>
<feature type="domain" description="EamA" evidence="7">
    <location>
        <begin position="44"/>
        <end position="176"/>
    </location>
</feature>
<dbReference type="InterPro" id="IPR000620">
    <property type="entry name" value="EamA_dom"/>
</dbReference>